<dbReference type="SMART" id="SM00388">
    <property type="entry name" value="HisKA"/>
    <property type="match status" value="1"/>
</dbReference>
<evidence type="ECO:0000256" key="3">
    <source>
        <dbReference type="ARBA" id="ARBA00022553"/>
    </source>
</evidence>
<dbReference type="Pfam" id="PF08448">
    <property type="entry name" value="PAS_4"/>
    <property type="match status" value="1"/>
</dbReference>
<protein>
    <recommendedName>
        <fullName evidence="2">histidine kinase</fullName>
        <ecNumber evidence="2">2.7.13.3</ecNumber>
    </recommendedName>
</protein>
<dbReference type="CDD" id="cd00082">
    <property type="entry name" value="HisKA"/>
    <property type="match status" value="1"/>
</dbReference>
<dbReference type="Gene3D" id="3.30.450.20">
    <property type="entry name" value="PAS domain"/>
    <property type="match status" value="1"/>
</dbReference>
<organism evidence="7 8">
    <name type="scientific">Sphingomonas aliaeris</name>
    <dbReference type="NCBI Taxonomy" id="2759526"/>
    <lineage>
        <taxon>Bacteria</taxon>
        <taxon>Pseudomonadati</taxon>
        <taxon>Pseudomonadota</taxon>
        <taxon>Alphaproteobacteria</taxon>
        <taxon>Sphingomonadales</taxon>
        <taxon>Sphingomonadaceae</taxon>
        <taxon>Sphingomonas</taxon>
    </lineage>
</organism>
<dbReference type="InterPro" id="IPR011006">
    <property type="entry name" value="CheY-like_superfamily"/>
</dbReference>
<dbReference type="PANTHER" id="PTHR43065">
    <property type="entry name" value="SENSOR HISTIDINE KINASE"/>
    <property type="match status" value="1"/>
</dbReference>
<dbReference type="Gene3D" id="3.30.565.10">
    <property type="entry name" value="Histidine kinase-like ATPase, C-terminal domain"/>
    <property type="match status" value="1"/>
</dbReference>
<dbReference type="GO" id="GO:0000155">
    <property type="term" value="F:phosphorelay sensor kinase activity"/>
    <property type="evidence" value="ECO:0007669"/>
    <property type="project" value="InterPro"/>
</dbReference>
<feature type="modified residue" description="4-aspartylphosphate" evidence="4">
    <location>
        <position position="460"/>
    </location>
</feature>
<evidence type="ECO:0000256" key="2">
    <source>
        <dbReference type="ARBA" id="ARBA00012438"/>
    </source>
</evidence>
<dbReference type="Gene3D" id="3.40.50.2300">
    <property type="match status" value="1"/>
</dbReference>
<evidence type="ECO:0000256" key="4">
    <source>
        <dbReference type="PROSITE-ProRule" id="PRU00169"/>
    </source>
</evidence>
<gene>
    <name evidence="7" type="ORF">H5J25_15200</name>
</gene>
<dbReference type="AlphaFoldDB" id="A0A974NTL9"/>
<dbReference type="InterPro" id="IPR003661">
    <property type="entry name" value="HisK_dim/P_dom"/>
</dbReference>
<evidence type="ECO:0000313" key="8">
    <source>
        <dbReference type="Proteomes" id="UP000595894"/>
    </source>
</evidence>
<dbReference type="PROSITE" id="PS50110">
    <property type="entry name" value="RESPONSE_REGULATORY"/>
    <property type="match status" value="1"/>
</dbReference>
<evidence type="ECO:0000313" key="7">
    <source>
        <dbReference type="EMBL" id="QQV76745.1"/>
    </source>
</evidence>
<dbReference type="Proteomes" id="UP000595894">
    <property type="component" value="Chromosome"/>
</dbReference>
<evidence type="ECO:0000256" key="1">
    <source>
        <dbReference type="ARBA" id="ARBA00000085"/>
    </source>
</evidence>
<dbReference type="InterPro" id="IPR003594">
    <property type="entry name" value="HATPase_dom"/>
</dbReference>
<dbReference type="PROSITE" id="PS50109">
    <property type="entry name" value="HIS_KIN"/>
    <property type="match status" value="1"/>
</dbReference>
<dbReference type="Gene3D" id="1.10.287.130">
    <property type="match status" value="1"/>
</dbReference>
<dbReference type="KEGG" id="sari:H5J25_15200"/>
<evidence type="ECO:0000259" key="5">
    <source>
        <dbReference type="PROSITE" id="PS50109"/>
    </source>
</evidence>
<dbReference type="InterPro" id="IPR001789">
    <property type="entry name" value="Sig_transdc_resp-reg_receiver"/>
</dbReference>
<evidence type="ECO:0000259" key="6">
    <source>
        <dbReference type="PROSITE" id="PS50110"/>
    </source>
</evidence>
<keyword evidence="3 4" id="KW-0597">Phosphoprotein</keyword>
<proteinExistence type="predicted"/>
<dbReference type="SUPFAM" id="SSF52172">
    <property type="entry name" value="CheY-like"/>
    <property type="match status" value="1"/>
</dbReference>
<dbReference type="SUPFAM" id="SSF55785">
    <property type="entry name" value="PYP-like sensor domain (PAS domain)"/>
    <property type="match status" value="1"/>
</dbReference>
<dbReference type="PRINTS" id="PR00344">
    <property type="entry name" value="BCTRLSENSOR"/>
</dbReference>
<dbReference type="InterPro" id="IPR036097">
    <property type="entry name" value="HisK_dim/P_sf"/>
</dbReference>
<dbReference type="SMART" id="SM00387">
    <property type="entry name" value="HATPase_c"/>
    <property type="match status" value="1"/>
</dbReference>
<dbReference type="InterPro" id="IPR036890">
    <property type="entry name" value="HATPase_C_sf"/>
</dbReference>
<dbReference type="InterPro" id="IPR035965">
    <property type="entry name" value="PAS-like_dom_sf"/>
</dbReference>
<dbReference type="InterPro" id="IPR013656">
    <property type="entry name" value="PAS_4"/>
</dbReference>
<dbReference type="PANTHER" id="PTHR43065:SF49">
    <property type="entry name" value="HISTIDINE KINASE"/>
    <property type="match status" value="1"/>
</dbReference>
<dbReference type="Pfam" id="PF00512">
    <property type="entry name" value="HisKA"/>
    <property type="match status" value="1"/>
</dbReference>
<dbReference type="SUPFAM" id="SSF55874">
    <property type="entry name" value="ATPase domain of HSP90 chaperone/DNA topoisomerase II/histidine kinase"/>
    <property type="match status" value="1"/>
</dbReference>
<dbReference type="SMART" id="SM00448">
    <property type="entry name" value="REC"/>
    <property type="match status" value="1"/>
</dbReference>
<feature type="domain" description="Histidine kinase" evidence="5">
    <location>
        <begin position="167"/>
        <end position="388"/>
    </location>
</feature>
<keyword evidence="8" id="KW-1185">Reference proteome</keyword>
<sequence>MLRVPKEPISGRRRGRMSTGSMGLWEIIGQSDQSPICAFDHEYRMIAFNRAHSDEFFRIYGYRVQIGDVFPDLFLPEQADVIRGFMTRALLGEVFNVTEEFGDPELNKPYWDISYAPLRDAHGTIIGAFHHAKDISARLRAEAALRETEDALRQSQKMEAVGQLTGGVAHDFNNLLTIVQSAVEMLKLPNQKEERRARYVGAIGEAVGRASKLTQQLLAFARRQALKPTVFDIGGNIRAIDEMMRTLVGSRISIEVDIPDGSFAVNADTNQFDTALVNMVANARDAMGGAGRLKISARAVQAIPALRERPVIQGDFVAVTITDTGAGIEQGERARIFEPFFTTKPVGHGTGLGLSQVFGFARQSGGDIQVESEIGSGSSFTLYLPQVAAVEKAEAVAAVDAEGNDVVRCVLVVEDNAEVAASTVDALDQLGFTTVLATNGVEGLKEVKADAARFDVVFSDVVMPGMTGMEMGRAIREMNVGLPVVLASGYSHVLAASGTDGFELIQKPYSIDHVSRVLRRAAGTRIREAA</sequence>
<dbReference type="InterPro" id="IPR004358">
    <property type="entry name" value="Sig_transdc_His_kin-like_C"/>
</dbReference>
<dbReference type="Pfam" id="PF02518">
    <property type="entry name" value="HATPase_c"/>
    <property type="match status" value="1"/>
</dbReference>
<dbReference type="InterPro" id="IPR005467">
    <property type="entry name" value="His_kinase_dom"/>
</dbReference>
<feature type="domain" description="Response regulatory" evidence="6">
    <location>
        <begin position="409"/>
        <end position="522"/>
    </location>
</feature>
<dbReference type="Pfam" id="PF00072">
    <property type="entry name" value="Response_reg"/>
    <property type="match status" value="1"/>
</dbReference>
<accession>A0A974NTL9</accession>
<dbReference type="EMBL" id="CP061035">
    <property type="protein sequence ID" value="QQV76745.1"/>
    <property type="molecule type" value="Genomic_DNA"/>
</dbReference>
<dbReference type="SUPFAM" id="SSF47384">
    <property type="entry name" value="Homodimeric domain of signal transducing histidine kinase"/>
    <property type="match status" value="1"/>
</dbReference>
<dbReference type="EC" id="2.7.13.3" evidence="2"/>
<comment type="catalytic activity">
    <reaction evidence="1">
        <text>ATP + protein L-histidine = ADP + protein N-phospho-L-histidine.</text>
        <dbReference type="EC" id="2.7.13.3"/>
    </reaction>
</comment>
<name>A0A974NTL9_9SPHN</name>
<reference evidence="8" key="1">
    <citation type="submission" date="2020-09" db="EMBL/GenBank/DDBJ databases">
        <title>Sphingomonas sp., a new species isolated from pork steak.</title>
        <authorList>
            <person name="Heidler von Heilborn D."/>
        </authorList>
    </citation>
    <scope>NUCLEOTIDE SEQUENCE [LARGE SCALE GENOMIC DNA]</scope>
</reference>